<name>A0A423PI38_9GAMM</name>
<dbReference type="RefSeq" id="WP_123659130.1">
    <property type="nucleotide sequence ID" value="NZ_AYKG01000052.1"/>
</dbReference>
<feature type="transmembrane region" description="Helical" evidence="7">
    <location>
        <begin position="66"/>
        <end position="84"/>
    </location>
</feature>
<feature type="domain" description="Integral membrane protein YccS N-terminal" evidence="8">
    <location>
        <begin position="67"/>
        <end position="346"/>
    </location>
</feature>
<keyword evidence="4 7" id="KW-1133">Transmembrane helix</keyword>
<keyword evidence="2" id="KW-1003">Cell membrane</keyword>
<proteinExistence type="inferred from homology"/>
<evidence type="ECO:0000259" key="8">
    <source>
        <dbReference type="Pfam" id="PF12805"/>
    </source>
</evidence>
<evidence type="ECO:0000256" key="3">
    <source>
        <dbReference type="ARBA" id="ARBA00022692"/>
    </source>
</evidence>
<dbReference type="EMBL" id="AYKG01000052">
    <property type="protein sequence ID" value="ROO25203.1"/>
    <property type="molecule type" value="Genomic_DNA"/>
</dbReference>
<dbReference type="InterPro" id="IPR010019">
    <property type="entry name" value="Integral_membrane_YccS"/>
</dbReference>
<dbReference type="InterPro" id="IPR032692">
    <property type="entry name" value="YccS_N"/>
</dbReference>
<comment type="subcellular location">
    <subcellularLocation>
        <location evidence="1">Cell membrane</location>
        <topology evidence="1">Multi-pass membrane protein</topology>
    </subcellularLocation>
</comment>
<gene>
    <name evidence="10" type="ORF">SAJA_13370</name>
</gene>
<keyword evidence="5 7" id="KW-0472">Membrane</keyword>
<evidence type="ECO:0000256" key="6">
    <source>
        <dbReference type="ARBA" id="ARBA00043993"/>
    </source>
</evidence>
<feature type="transmembrane region" description="Helical" evidence="7">
    <location>
        <begin position="115"/>
        <end position="133"/>
    </location>
</feature>
<evidence type="ECO:0000256" key="4">
    <source>
        <dbReference type="ARBA" id="ARBA00022989"/>
    </source>
</evidence>
<dbReference type="InterPro" id="IPR049453">
    <property type="entry name" value="Memb_transporter_dom"/>
</dbReference>
<dbReference type="Pfam" id="PF13515">
    <property type="entry name" value="FUSC_2"/>
    <property type="match status" value="1"/>
</dbReference>
<feature type="transmembrane region" description="Helical" evidence="7">
    <location>
        <begin position="485"/>
        <end position="503"/>
    </location>
</feature>
<evidence type="ECO:0000256" key="5">
    <source>
        <dbReference type="ARBA" id="ARBA00023136"/>
    </source>
</evidence>
<evidence type="ECO:0000256" key="7">
    <source>
        <dbReference type="SAM" id="Phobius"/>
    </source>
</evidence>
<feature type="domain" description="Integral membrane bound transporter" evidence="9">
    <location>
        <begin position="408"/>
        <end position="526"/>
    </location>
</feature>
<dbReference type="FunCoup" id="A0A423PI38">
    <property type="interactions" value="49"/>
</dbReference>
<reference evidence="10 11" key="1">
    <citation type="submission" date="2013-10" db="EMBL/GenBank/DDBJ databases">
        <title>Salinisphaera japonica YTM-1 Genome Sequencing.</title>
        <authorList>
            <person name="Lai Q."/>
            <person name="Li C."/>
            <person name="Shao Z."/>
        </authorList>
    </citation>
    <scope>NUCLEOTIDE SEQUENCE [LARGE SCALE GENOMIC DNA]</scope>
    <source>
        <strain evidence="10 11">YTM-1</strain>
    </source>
</reference>
<evidence type="ECO:0000313" key="11">
    <source>
        <dbReference type="Proteomes" id="UP000285310"/>
    </source>
</evidence>
<sequence length="717" mass="77524">MPGIWLTRFIAFDRFADTIRVLVALSAVMGYTALTGHDDQLIPLMLGVIASGIAETDDSWRRRARALLLTLTCFSVAALLVELLVTRHALFALALGVGSFALVMLGAASVRFATIGRATLLLAIYTMIGVSQHTGPPRAFWVEPALLVAGAAGYGVLALVWQAVFVHRPVRQSLARLYDALAAYLAAKARLFEPSGDVDVAARRADLAHDNARVVAALNDTRLALIDRLSGRRSRSAMQDNLQFYLAAQDIHERASSAHYPYQRLRDAFFHSDVMFRCQRLLEAIGRGLSARAETLRYDTTSAADTRMRQRSDELGAALAYREANGPAGEADARAAVADIAVNLDALIDRVADDGPARHEADTAELADPQPDSVAEAGRRIMAAMTPASARFRHALRLSIALLAGYGLLLAIHPAQGYWILLTTLLVCQPDYAATRRRLGQRIGGTLAGLVIGWVLLQLFAMQEIQFGLIVIAGTVFFATRFRRYFVAAAAISVLVLLAFEQVGSGYDLIVPRLVDTLIGGGLAALAMFFVWPDWRERELHHRLADALAAHAAYLRALFAQYRDAGRADDLAYRVARRAAHNADAALAGHVATALADPHGDRADNREALEMLAASQTVIGHLSALGAHRVRLAESQAARTTLATSVAHIADAWEHMGNALVRGDTISGNTREAALCYDALAELGGDVDPATRRAAHLLQLLFDELAVLRAIATRLIA</sequence>
<dbReference type="PANTHER" id="PTHR30509">
    <property type="entry name" value="P-HYDROXYBENZOIC ACID EFFLUX PUMP SUBUNIT-RELATED"/>
    <property type="match status" value="1"/>
</dbReference>
<evidence type="ECO:0000259" key="9">
    <source>
        <dbReference type="Pfam" id="PF13515"/>
    </source>
</evidence>
<keyword evidence="11" id="KW-1185">Reference proteome</keyword>
<evidence type="ECO:0000313" key="10">
    <source>
        <dbReference type="EMBL" id="ROO25203.1"/>
    </source>
</evidence>
<dbReference type="OrthoDB" id="8670769at2"/>
<evidence type="ECO:0000256" key="2">
    <source>
        <dbReference type="ARBA" id="ARBA00022475"/>
    </source>
</evidence>
<protein>
    <submittedName>
        <fullName evidence="10">Uncharacterized protein</fullName>
    </submittedName>
</protein>
<dbReference type="Pfam" id="PF12805">
    <property type="entry name" value="FUSC-like"/>
    <property type="match status" value="1"/>
</dbReference>
<feature type="transmembrane region" description="Helical" evidence="7">
    <location>
        <begin position="145"/>
        <end position="166"/>
    </location>
</feature>
<dbReference type="NCBIfam" id="TIGR01666">
    <property type="entry name" value="YCCS"/>
    <property type="match status" value="1"/>
</dbReference>
<evidence type="ECO:0000256" key="1">
    <source>
        <dbReference type="ARBA" id="ARBA00004651"/>
    </source>
</evidence>
<dbReference type="PANTHER" id="PTHR30509:SF8">
    <property type="entry name" value="INNER MEMBRANE PROTEIN YCCS"/>
    <property type="match status" value="1"/>
</dbReference>
<dbReference type="NCBIfam" id="TIGR01667">
    <property type="entry name" value="YCCS_YHFK"/>
    <property type="match status" value="1"/>
</dbReference>
<dbReference type="Proteomes" id="UP000285310">
    <property type="component" value="Unassembled WGS sequence"/>
</dbReference>
<feature type="transmembrane region" description="Helical" evidence="7">
    <location>
        <begin position="447"/>
        <end position="479"/>
    </location>
</feature>
<organism evidence="10 11">
    <name type="scientific">Salinisphaera japonica YTM-1</name>
    <dbReference type="NCBI Taxonomy" id="1209778"/>
    <lineage>
        <taxon>Bacteria</taxon>
        <taxon>Pseudomonadati</taxon>
        <taxon>Pseudomonadota</taxon>
        <taxon>Gammaproteobacteria</taxon>
        <taxon>Salinisphaerales</taxon>
        <taxon>Salinisphaeraceae</taxon>
        <taxon>Salinisphaera</taxon>
    </lineage>
</organism>
<dbReference type="AlphaFoldDB" id="A0A423PI38"/>
<comment type="similarity">
    <text evidence="6">Belongs to the YccS/YhfK family.</text>
</comment>
<dbReference type="InParanoid" id="A0A423PI38"/>
<comment type="caution">
    <text evidence="10">The sequence shown here is derived from an EMBL/GenBank/DDBJ whole genome shotgun (WGS) entry which is preliminary data.</text>
</comment>
<feature type="transmembrane region" description="Helical" evidence="7">
    <location>
        <begin position="90"/>
        <end position="108"/>
    </location>
</feature>
<feature type="transmembrane region" description="Helical" evidence="7">
    <location>
        <begin position="395"/>
        <end position="412"/>
    </location>
</feature>
<feature type="transmembrane region" description="Helical" evidence="7">
    <location>
        <begin position="515"/>
        <end position="532"/>
    </location>
</feature>
<accession>A0A423PI38</accession>
<dbReference type="InterPro" id="IPR010020">
    <property type="entry name" value="Integral_membrane_YCCS_YHJK"/>
</dbReference>
<dbReference type="GO" id="GO:0005886">
    <property type="term" value="C:plasma membrane"/>
    <property type="evidence" value="ECO:0007669"/>
    <property type="project" value="UniProtKB-SubCell"/>
</dbReference>
<keyword evidence="3 7" id="KW-0812">Transmembrane</keyword>